<reference evidence="9" key="1">
    <citation type="submission" date="2025-08" db="UniProtKB">
        <authorList>
            <consortium name="RefSeq"/>
        </authorList>
    </citation>
    <scope>IDENTIFICATION</scope>
    <source>
        <tissue evidence="9">Gonads</tissue>
    </source>
</reference>
<evidence type="ECO:0000256" key="5">
    <source>
        <dbReference type="RuleBase" id="RU000688"/>
    </source>
</evidence>
<dbReference type="GO" id="GO:0004930">
    <property type="term" value="F:G protein-coupled receptor activity"/>
    <property type="evidence" value="ECO:0007669"/>
    <property type="project" value="UniProtKB-KW"/>
</dbReference>
<protein>
    <submittedName>
        <fullName evidence="9">Growth hormone secretagogue receptor type 1-like</fullName>
    </submittedName>
</protein>
<evidence type="ECO:0000313" key="8">
    <source>
        <dbReference type="Proteomes" id="UP000085678"/>
    </source>
</evidence>
<dbReference type="CDD" id="cd14978">
    <property type="entry name" value="7tmA_FMRFamide_R-like"/>
    <property type="match status" value="1"/>
</dbReference>
<evidence type="ECO:0000256" key="4">
    <source>
        <dbReference type="ARBA" id="ARBA00023136"/>
    </source>
</evidence>
<feature type="transmembrane region" description="Helical" evidence="6">
    <location>
        <begin position="216"/>
        <end position="236"/>
    </location>
</feature>
<evidence type="ECO:0000256" key="3">
    <source>
        <dbReference type="ARBA" id="ARBA00022989"/>
    </source>
</evidence>
<keyword evidence="5" id="KW-0297">G-protein coupled receptor</keyword>
<dbReference type="PROSITE" id="PS50262">
    <property type="entry name" value="G_PROTEIN_RECEP_F1_2"/>
    <property type="match status" value="1"/>
</dbReference>
<evidence type="ECO:0000256" key="2">
    <source>
        <dbReference type="ARBA" id="ARBA00022692"/>
    </source>
</evidence>
<organism evidence="8 9">
    <name type="scientific">Lingula anatina</name>
    <name type="common">Brachiopod</name>
    <name type="synonym">Lingula unguis</name>
    <dbReference type="NCBI Taxonomy" id="7574"/>
    <lineage>
        <taxon>Eukaryota</taxon>
        <taxon>Metazoa</taxon>
        <taxon>Spiralia</taxon>
        <taxon>Lophotrochozoa</taxon>
        <taxon>Brachiopoda</taxon>
        <taxon>Linguliformea</taxon>
        <taxon>Lingulata</taxon>
        <taxon>Lingulida</taxon>
        <taxon>Linguloidea</taxon>
        <taxon>Lingulidae</taxon>
        <taxon>Lingula</taxon>
    </lineage>
</organism>
<dbReference type="SUPFAM" id="SSF81321">
    <property type="entry name" value="Family A G protein-coupled receptor-like"/>
    <property type="match status" value="1"/>
</dbReference>
<dbReference type="GeneID" id="106180523"/>
<keyword evidence="2 5" id="KW-0812">Transmembrane</keyword>
<evidence type="ECO:0000259" key="7">
    <source>
        <dbReference type="PROSITE" id="PS50262"/>
    </source>
</evidence>
<dbReference type="OrthoDB" id="6086428at2759"/>
<dbReference type="GO" id="GO:0016020">
    <property type="term" value="C:membrane"/>
    <property type="evidence" value="ECO:0007669"/>
    <property type="project" value="UniProtKB-SubCell"/>
</dbReference>
<keyword evidence="5" id="KW-0807">Transducer</keyword>
<feature type="domain" description="G-protein coupled receptors family 1 profile" evidence="7">
    <location>
        <begin position="115"/>
        <end position="385"/>
    </location>
</feature>
<feature type="transmembrane region" description="Helical" evidence="6">
    <location>
        <begin position="323"/>
        <end position="344"/>
    </location>
</feature>
<evidence type="ECO:0000256" key="6">
    <source>
        <dbReference type="SAM" id="Phobius"/>
    </source>
</evidence>
<proteinExistence type="inferred from homology"/>
<evidence type="ECO:0000256" key="1">
    <source>
        <dbReference type="ARBA" id="ARBA00004370"/>
    </source>
</evidence>
<dbReference type="PROSITE" id="PS00237">
    <property type="entry name" value="G_PROTEIN_RECEP_F1_1"/>
    <property type="match status" value="1"/>
</dbReference>
<dbReference type="Gene3D" id="1.20.1070.10">
    <property type="entry name" value="Rhodopsin 7-helix transmembrane proteins"/>
    <property type="match status" value="1"/>
</dbReference>
<feature type="transmembrane region" description="Helical" evidence="6">
    <location>
        <begin position="281"/>
        <end position="303"/>
    </location>
</feature>
<name>A0A1S3KCK4_LINAN</name>
<dbReference type="InParanoid" id="A0A1S3KCK4"/>
<dbReference type="Proteomes" id="UP000085678">
    <property type="component" value="Unplaced"/>
</dbReference>
<keyword evidence="3 6" id="KW-1133">Transmembrane helix</keyword>
<feature type="transmembrane region" description="Helical" evidence="6">
    <location>
        <begin position="364"/>
        <end position="387"/>
    </location>
</feature>
<dbReference type="InterPro" id="IPR052954">
    <property type="entry name" value="GPCR-Ligand_Int"/>
</dbReference>
<dbReference type="PANTHER" id="PTHR46641">
    <property type="entry name" value="FMRFAMIDE RECEPTOR-RELATED"/>
    <property type="match status" value="1"/>
</dbReference>
<gene>
    <name evidence="9" type="primary">LOC106180523</name>
</gene>
<dbReference type="RefSeq" id="XP_013419986.1">
    <property type="nucleotide sequence ID" value="XM_013564532.1"/>
</dbReference>
<dbReference type="Pfam" id="PF00001">
    <property type="entry name" value="7tm_1"/>
    <property type="match status" value="1"/>
</dbReference>
<dbReference type="InterPro" id="IPR017452">
    <property type="entry name" value="GPCR_Rhodpsn_7TM"/>
</dbReference>
<feature type="transmembrane region" description="Helical" evidence="6">
    <location>
        <begin position="168"/>
        <end position="195"/>
    </location>
</feature>
<keyword evidence="4 6" id="KW-0472">Membrane</keyword>
<dbReference type="InterPro" id="IPR000276">
    <property type="entry name" value="GPCR_Rhodpsn"/>
</dbReference>
<accession>A0A1S3KCK4</accession>
<dbReference type="STRING" id="7574.A0A1S3KCK4"/>
<feature type="transmembrane region" description="Helical" evidence="6">
    <location>
        <begin position="136"/>
        <end position="156"/>
    </location>
</feature>
<evidence type="ECO:0000313" key="9">
    <source>
        <dbReference type="RefSeq" id="XP_013419986.1"/>
    </source>
</evidence>
<comment type="subcellular location">
    <subcellularLocation>
        <location evidence="1">Membrane</location>
    </subcellularLocation>
</comment>
<dbReference type="AlphaFoldDB" id="A0A1S3KCK4"/>
<feature type="transmembrane region" description="Helical" evidence="6">
    <location>
        <begin position="106"/>
        <end position="124"/>
    </location>
</feature>
<keyword evidence="5" id="KW-0675">Receptor</keyword>
<dbReference type="PRINTS" id="PR00237">
    <property type="entry name" value="GPCRRHODOPSN"/>
</dbReference>
<dbReference type="KEGG" id="lak:106180523"/>
<dbReference type="PANTHER" id="PTHR46641:SF25">
    <property type="entry name" value="CNMAMIDE RECEPTOR-RELATED"/>
    <property type="match status" value="1"/>
</dbReference>
<comment type="similarity">
    <text evidence="5">Belongs to the G-protein coupled receptor 1 family.</text>
</comment>
<sequence length="469" mass="53502">MESKSSKKNFGDPRPISVSIGSVYDEKDKTSMYINCYLILSKKIYGDVQRRNMPLPNTSTNLAGAWDGIPLNNVCMAIENDAALYQNLTGDPLYIFAEHLRYYGRPTIYILGLVFNTLAIAVFCRKSLRRTTTCMFMISVAIFDTMNLVNGFFFWIQYDLNAKIMTGSIFLCKLVVFTLYFAPEASAILLSAMSIERYIKIRFPIMARKICSVTKIRVTIVSIVTVLLLINLPVLFAEIYFKLPQCRDYICWNIFHNSPRYITHERRITAYFVDVHKWVAAAIYFVIPTATLLIFNTLIMLQVRKINKESSRMTRNTSMKSQITNMLLVVTFSFLIMTTGYNTIQTGIVDIWGETGTDSEAEISLVFTLFTLLFYLNHASNFFLYCLSGPKYRQVLKQMMLPCLRCCLARTKSQRQPESDTNVASQKTVTSTVSESTDSEISATTGLKFKGRYYGSMNPASASRSYRVF</sequence>
<keyword evidence="8" id="KW-1185">Reference proteome</keyword>